<proteinExistence type="predicted"/>
<comment type="caution">
    <text evidence="2">The sequence shown here is derived from an EMBL/GenBank/DDBJ whole genome shotgun (WGS) entry which is preliminary data.</text>
</comment>
<sequence length="59" mass="6538">MLTTIASLFALVTMLMSGVYGYVYFQKKQEGIPLSPRTKAVFTSLIIIFGTASLLITQY</sequence>
<feature type="transmembrane region" description="Helical" evidence="1">
    <location>
        <begin position="40"/>
        <end position="57"/>
    </location>
</feature>
<dbReference type="Proteomes" id="UP000078447">
    <property type="component" value="Unassembled WGS sequence"/>
</dbReference>
<protein>
    <submittedName>
        <fullName evidence="2">Uncharacterized protein</fullName>
    </submittedName>
</protein>
<keyword evidence="1" id="KW-0812">Transmembrane</keyword>
<keyword evidence="1" id="KW-1133">Transmembrane helix</keyword>
<reference evidence="2 3" key="1">
    <citation type="submission" date="2016-03" db="EMBL/GenBank/DDBJ databases">
        <authorList>
            <person name="Cho S.-Y."/>
            <person name="Lim S."/>
            <person name="Kim H."/>
            <person name="Soh E.H."/>
            <person name="Moon J.S."/>
        </authorList>
    </citation>
    <scope>NUCLEOTIDE SEQUENCE [LARGE SCALE GENOMIC DNA]</scope>
    <source>
        <strain evidence="2 3">KCTC 3810</strain>
    </source>
</reference>
<evidence type="ECO:0000256" key="1">
    <source>
        <dbReference type="SAM" id="Phobius"/>
    </source>
</evidence>
<dbReference type="RefSeq" id="WP_028106243.1">
    <property type="nucleotide sequence ID" value="NZ_CP085018.1"/>
</dbReference>
<gene>
    <name evidence="2" type="ORF">A3783_05570</name>
</gene>
<evidence type="ECO:0000313" key="3">
    <source>
        <dbReference type="Proteomes" id="UP000078447"/>
    </source>
</evidence>
<accession>A0ABX2VB13</accession>
<evidence type="ECO:0000313" key="2">
    <source>
        <dbReference type="EMBL" id="OAN15405.1"/>
    </source>
</evidence>
<keyword evidence="1" id="KW-0472">Membrane</keyword>
<keyword evidence="3" id="KW-1185">Reference proteome</keyword>
<organism evidence="2 3">
    <name type="scientific">Exiguobacterium undae</name>
    <dbReference type="NCBI Taxonomy" id="169177"/>
    <lineage>
        <taxon>Bacteria</taxon>
        <taxon>Bacillati</taxon>
        <taxon>Bacillota</taxon>
        <taxon>Bacilli</taxon>
        <taxon>Bacillales</taxon>
        <taxon>Bacillales Family XII. Incertae Sedis</taxon>
        <taxon>Exiguobacterium</taxon>
    </lineage>
</organism>
<dbReference type="EMBL" id="LVVL01000001">
    <property type="protein sequence ID" value="OAN15405.1"/>
    <property type="molecule type" value="Genomic_DNA"/>
</dbReference>
<name>A0ABX2VB13_9BACL</name>